<protein>
    <submittedName>
        <fullName evidence="4">rRNA adenine dimethylase</fullName>
    </submittedName>
</protein>
<dbReference type="GO" id="GO:0046872">
    <property type="term" value="F:metal ion binding"/>
    <property type="evidence" value="ECO:0007669"/>
    <property type="project" value="UniProtKB-KW"/>
</dbReference>
<keyword evidence="2" id="KW-0456">Lyase</keyword>
<dbReference type="SUPFAM" id="SSF53639">
    <property type="entry name" value="AraD/HMP-PK domain-like"/>
    <property type="match status" value="1"/>
</dbReference>
<dbReference type="GO" id="GO:0008168">
    <property type="term" value="F:methyltransferase activity"/>
    <property type="evidence" value="ECO:0007669"/>
    <property type="project" value="UniProtKB-KW"/>
</dbReference>
<dbReference type="InterPro" id="IPR050197">
    <property type="entry name" value="Aldolase_class_II_sugar_metab"/>
</dbReference>
<gene>
    <name evidence="4" type="ORF">A45J_0129</name>
</gene>
<comment type="caution">
    <text evidence="4">The sequence shown here is derived from an EMBL/GenBank/DDBJ whole genome shotgun (WGS) entry which is preliminary data.</text>
</comment>
<dbReference type="GO" id="GO:0032259">
    <property type="term" value="P:methylation"/>
    <property type="evidence" value="ECO:0007669"/>
    <property type="project" value="UniProtKB-KW"/>
</dbReference>
<dbReference type="PANTHER" id="PTHR22789:SF0">
    <property type="entry name" value="3-OXO-TETRONATE 4-PHOSPHATE DECARBOXYLASE-RELATED"/>
    <property type="match status" value="1"/>
</dbReference>
<keyword evidence="4" id="KW-0808">Transferase</keyword>
<dbReference type="SMART" id="SM01007">
    <property type="entry name" value="Aldolase_II"/>
    <property type="match status" value="1"/>
</dbReference>
<evidence type="ECO:0000313" key="4">
    <source>
        <dbReference type="EMBL" id="GER92413.1"/>
    </source>
</evidence>
<reference evidence="4" key="1">
    <citation type="submission" date="2019-10" db="EMBL/GenBank/DDBJ databases">
        <title>Metagenomic sequencing of thiosulfate-disproportionating enrichment culture.</title>
        <authorList>
            <person name="Umezawa K."/>
            <person name="Kojima H."/>
            <person name="Fukui M."/>
        </authorList>
    </citation>
    <scope>NUCLEOTIDE SEQUENCE</scope>
    <source>
        <strain evidence="4">45J</strain>
    </source>
</reference>
<dbReference type="AlphaFoldDB" id="A0A5J4KY52"/>
<accession>A0A5J4KY52</accession>
<dbReference type="EMBL" id="BLAB01000001">
    <property type="protein sequence ID" value="GER92413.1"/>
    <property type="molecule type" value="Genomic_DNA"/>
</dbReference>
<keyword evidence="4" id="KW-0489">Methyltransferase</keyword>
<organism evidence="4">
    <name type="scientific">hot springs metagenome</name>
    <dbReference type="NCBI Taxonomy" id="433727"/>
    <lineage>
        <taxon>unclassified sequences</taxon>
        <taxon>metagenomes</taxon>
        <taxon>ecological metagenomes</taxon>
    </lineage>
</organism>
<dbReference type="GO" id="GO:0005829">
    <property type="term" value="C:cytosol"/>
    <property type="evidence" value="ECO:0007669"/>
    <property type="project" value="TreeGrafter"/>
</dbReference>
<dbReference type="GO" id="GO:0019323">
    <property type="term" value="P:pentose catabolic process"/>
    <property type="evidence" value="ECO:0007669"/>
    <property type="project" value="TreeGrafter"/>
</dbReference>
<evidence type="ECO:0000256" key="1">
    <source>
        <dbReference type="ARBA" id="ARBA00022723"/>
    </source>
</evidence>
<name>A0A5J4KY52_9ZZZZ</name>
<dbReference type="InterPro" id="IPR036409">
    <property type="entry name" value="Aldolase_II/adducin_N_sf"/>
</dbReference>
<dbReference type="PANTHER" id="PTHR22789">
    <property type="entry name" value="FUCULOSE PHOSPHATE ALDOLASE"/>
    <property type="match status" value="1"/>
</dbReference>
<evidence type="ECO:0000259" key="3">
    <source>
        <dbReference type="SMART" id="SM01007"/>
    </source>
</evidence>
<dbReference type="GO" id="GO:0016832">
    <property type="term" value="F:aldehyde-lyase activity"/>
    <property type="evidence" value="ECO:0007669"/>
    <property type="project" value="TreeGrafter"/>
</dbReference>
<proteinExistence type="predicted"/>
<feature type="domain" description="Class II aldolase/adducin N-terminal" evidence="3">
    <location>
        <begin position="204"/>
        <end position="387"/>
    </location>
</feature>
<keyword evidence="1" id="KW-0479">Metal-binding</keyword>
<dbReference type="Pfam" id="PF00596">
    <property type="entry name" value="Aldolase_II"/>
    <property type="match status" value="1"/>
</dbReference>
<dbReference type="Gene3D" id="3.40.225.10">
    <property type="entry name" value="Class II aldolase/adducin N-terminal domain"/>
    <property type="match status" value="1"/>
</dbReference>
<sequence length="400" mass="44978">MISLLNKYLDKLEFQGLACKGNAIFLALDAELFSNKPIKGDVLELSKIFDLMNINTILYSEPAEPYWSIIKELVKGQEKIVPMDCETRTFFHDIPVINEFSSDEIAKALSHRKSAIIRSKGIVTYGTVTPEQAFVSFSSTCFSTFVKYFYDGMMYFEKCYLKGLLHDKCYVEGFNNIVKKLQPLVFSFQPLTLKKPKTEDDVIKILAEAGRAVVEHKLVDSYFGNISYIYGNNIYISQTGSSMDELECCIDAVPLDGSSSVGITASSELSAHKNIYAVTGDNAILHGHPKFAVIMSMYCEKKDCSYYGDMDYCYRKCREKRYVADIPVVSGEIGTGPTGLVNTVPKAMKDSRGVIVFGHGVFTSGKDNFQNPFDMLVDIENKCRNEYFKMVQKYLSTSPQ</sequence>
<dbReference type="InterPro" id="IPR001303">
    <property type="entry name" value="Aldolase_II/adducin_N"/>
</dbReference>
<evidence type="ECO:0000256" key="2">
    <source>
        <dbReference type="ARBA" id="ARBA00023239"/>
    </source>
</evidence>